<dbReference type="Pfam" id="PF03348">
    <property type="entry name" value="Serinc"/>
    <property type="match status" value="1"/>
</dbReference>
<evidence type="ECO:0000256" key="7">
    <source>
        <dbReference type="SAM" id="Phobius"/>
    </source>
</evidence>
<evidence type="ECO:0000256" key="5">
    <source>
        <dbReference type="ARBA" id="ARBA00023136"/>
    </source>
</evidence>
<feature type="transmembrane region" description="Helical" evidence="7">
    <location>
        <begin position="34"/>
        <end position="58"/>
    </location>
</feature>
<feature type="signal peptide" evidence="8">
    <location>
        <begin position="1"/>
        <end position="18"/>
    </location>
</feature>
<sequence>MSCLLTCFSSCCASLTCGLCTSLVSGISKRSARLAYCGLFGASLILSWILREVAAPLLEKIPWIKSSGTHPKEWYQIQAVLRVSVGNFLFFAIFSLIMIGVKDQNDKRDSWHHGGWIAKMVIWLLLVVLMFFLPDAVISVYEILSKFGAGLFLLVQVVILLDFTHTWNDAWVEKDEQKWYIALLAVSIGCYLAAFTFSGILFMWFNPSGHDCGLNVFFIVMTMILAFAFAVIALHPAVNGSLLPASVISIYCAYVCFTGLSSEPHGYACNGLHNKSKAVSTGTLVLGMLTTVLSVLYSAVRAGSSTTFLSPPSSPKASAGKKPLLEAEEMEEGKEKKKEAEGQPVGYSYTFFHLIFALASMYSAMLLSGWTDTSESSSLIDVGWTSVWVRICTEWITGLLYAWTLLAPLFFPDRDLDHQLKNQKPAKTSYRTATTYKSLWIDVTRSLEPRMIWIVFNQDKA</sequence>
<feature type="transmembrane region" description="Helical" evidence="7">
    <location>
        <begin position="179"/>
        <end position="205"/>
    </location>
</feature>
<gene>
    <name evidence="9" type="ORF">SVIM_LOCUS116548</name>
</gene>
<dbReference type="PANTHER" id="PTHR10383:SF9">
    <property type="entry name" value="SERINE INCORPORATOR, ISOFORM F"/>
    <property type="match status" value="1"/>
</dbReference>
<comment type="similarity">
    <text evidence="2">Belongs to the TDE1 family.</text>
</comment>
<organism evidence="9">
    <name type="scientific">Salix viminalis</name>
    <name type="common">Common osier</name>
    <name type="synonym">Basket willow</name>
    <dbReference type="NCBI Taxonomy" id="40686"/>
    <lineage>
        <taxon>Eukaryota</taxon>
        <taxon>Viridiplantae</taxon>
        <taxon>Streptophyta</taxon>
        <taxon>Embryophyta</taxon>
        <taxon>Tracheophyta</taxon>
        <taxon>Spermatophyta</taxon>
        <taxon>Magnoliopsida</taxon>
        <taxon>eudicotyledons</taxon>
        <taxon>Gunneridae</taxon>
        <taxon>Pentapetalae</taxon>
        <taxon>rosids</taxon>
        <taxon>fabids</taxon>
        <taxon>Malpighiales</taxon>
        <taxon>Salicaceae</taxon>
        <taxon>Saliceae</taxon>
        <taxon>Salix</taxon>
    </lineage>
</organism>
<feature type="region of interest" description="Disordered" evidence="6">
    <location>
        <begin position="305"/>
        <end position="339"/>
    </location>
</feature>
<evidence type="ECO:0000256" key="4">
    <source>
        <dbReference type="ARBA" id="ARBA00022989"/>
    </source>
</evidence>
<feature type="transmembrane region" description="Helical" evidence="7">
    <location>
        <begin position="121"/>
        <end position="141"/>
    </location>
</feature>
<accession>A0A6N2KP10</accession>
<evidence type="ECO:0000313" key="9">
    <source>
        <dbReference type="EMBL" id="VFU30318.1"/>
    </source>
</evidence>
<proteinExistence type="inferred from homology"/>
<feature type="transmembrane region" description="Helical" evidence="7">
    <location>
        <begin position="281"/>
        <end position="300"/>
    </location>
</feature>
<feature type="transmembrane region" description="Helical" evidence="7">
    <location>
        <begin position="387"/>
        <end position="411"/>
    </location>
</feature>
<name>A0A6N2KP10_SALVM</name>
<feature type="transmembrane region" description="Helical" evidence="7">
    <location>
        <begin position="212"/>
        <end position="234"/>
    </location>
</feature>
<reference evidence="9" key="1">
    <citation type="submission" date="2019-03" db="EMBL/GenBank/DDBJ databases">
        <authorList>
            <person name="Mank J."/>
            <person name="Almeida P."/>
        </authorList>
    </citation>
    <scope>NUCLEOTIDE SEQUENCE</scope>
    <source>
        <strain evidence="9">78183</strain>
    </source>
</reference>
<evidence type="ECO:0000256" key="2">
    <source>
        <dbReference type="ARBA" id="ARBA00006665"/>
    </source>
</evidence>
<dbReference type="GO" id="GO:0016020">
    <property type="term" value="C:membrane"/>
    <property type="evidence" value="ECO:0007669"/>
    <property type="project" value="UniProtKB-SubCell"/>
</dbReference>
<evidence type="ECO:0000256" key="6">
    <source>
        <dbReference type="SAM" id="MobiDB-lite"/>
    </source>
</evidence>
<feature type="transmembrane region" description="Helical" evidence="7">
    <location>
        <begin position="346"/>
        <end position="367"/>
    </location>
</feature>
<comment type="subcellular location">
    <subcellularLocation>
        <location evidence="1">Membrane</location>
        <topology evidence="1">Multi-pass membrane protein</topology>
    </subcellularLocation>
</comment>
<evidence type="ECO:0000256" key="1">
    <source>
        <dbReference type="ARBA" id="ARBA00004141"/>
    </source>
</evidence>
<evidence type="ECO:0000256" key="3">
    <source>
        <dbReference type="ARBA" id="ARBA00022692"/>
    </source>
</evidence>
<dbReference type="InterPro" id="IPR005016">
    <property type="entry name" value="TDE1/TMS"/>
</dbReference>
<evidence type="ECO:0000256" key="8">
    <source>
        <dbReference type="SAM" id="SignalP"/>
    </source>
</evidence>
<keyword evidence="8" id="KW-0732">Signal</keyword>
<dbReference type="EMBL" id="CAADRP010000602">
    <property type="protein sequence ID" value="VFU30318.1"/>
    <property type="molecule type" value="Genomic_DNA"/>
</dbReference>
<evidence type="ECO:0008006" key="10">
    <source>
        <dbReference type="Google" id="ProtNLM"/>
    </source>
</evidence>
<feature type="chain" id="PRO_5026810960" description="Serine incorporator" evidence="8">
    <location>
        <begin position="19"/>
        <end position="461"/>
    </location>
</feature>
<feature type="transmembrane region" description="Helical" evidence="7">
    <location>
        <begin position="79"/>
        <end position="101"/>
    </location>
</feature>
<feature type="transmembrane region" description="Helical" evidence="7">
    <location>
        <begin position="148"/>
        <end position="167"/>
    </location>
</feature>
<dbReference type="PANTHER" id="PTHR10383">
    <property type="entry name" value="SERINE INCORPORATOR"/>
    <property type="match status" value="1"/>
</dbReference>
<protein>
    <recommendedName>
        <fullName evidence="10">Serine incorporator</fullName>
    </recommendedName>
</protein>
<keyword evidence="3 7" id="KW-0812">Transmembrane</keyword>
<dbReference type="AlphaFoldDB" id="A0A6N2KP10"/>
<keyword evidence="5 7" id="KW-0472">Membrane</keyword>
<keyword evidence="4 7" id="KW-1133">Transmembrane helix</keyword>